<reference evidence="8 9" key="2">
    <citation type="journal article" date="2008" name="Nature">
        <title>The Phaeodactylum genome reveals the evolutionary history of diatom genomes.</title>
        <authorList>
            <person name="Bowler C."/>
            <person name="Allen A.E."/>
            <person name="Badger J.H."/>
            <person name="Grimwood J."/>
            <person name="Jabbari K."/>
            <person name="Kuo A."/>
            <person name="Maheswari U."/>
            <person name="Martens C."/>
            <person name="Maumus F."/>
            <person name="Otillar R.P."/>
            <person name="Rayko E."/>
            <person name="Salamov A."/>
            <person name="Vandepoele K."/>
            <person name="Beszteri B."/>
            <person name="Gruber A."/>
            <person name="Heijde M."/>
            <person name="Katinka M."/>
            <person name="Mock T."/>
            <person name="Valentin K."/>
            <person name="Verret F."/>
            <person name="Berges J.A."/>
            <person name="Brownlee C."/>
            <person name="Cadoret J.P."/>
            <person name="Chiovitti A."/>
            <person name="Choi C.J."/>
            <person name="Coesel S."/>
            <person name="De Martino A."/>
            <person name="Detter J.C."/>
            <person name="Durkin C."/>
            <person name="Falciatore A."/>
            <person name="Fournet J."/>
            <person name="Haruta M."/>
            <person name="Huysman M.J."/>
            <person name="Jenkins B.D."/>
            <person name="Jiroutova K."/>
            <person name="Jorgensen R.E."/>
            <person name="Joubert Y."/>
            <person name="Kaplan A."/>
            <person name="Kroger N."/>
            <person name="Kroth P.G."/>
            <person name="La Roche J."/>
            <person name="Lindquist E."/>
            <person name="Lommer M."/>
            <person name="Martin-Jezequel V."/>
            <person name="Lopez P.J."/>
            <person name="Lucas S."/>
            <person name="Mangogna M."/>
            <person name="McGinnis K."/>
            <person name="Medlin L.K."/>
            <person name="Montsant A."/>
            <person name="Oudot-Le Secq M.P."/>
            <person name="Napoli C."/>
            <person name="Obornik M."/>
            <person name="Parker M.S."/>
            <person name="Petit J.L."/>
            <person name="Porcel B.M."/>
            <person name="Poulsen N."/>
            <person name="Robison M."/>
            <person name="Rychlewski L."/>
            <person name="Rynearson T.A."/>
            <person name="Schmutz J."/>
            <person name="Shapiro H."/>
            <person name="Siaut M."/>
            <person name="Stanley M."/>
            <person name="Sussman M.R."/>
            <person name="Taylor A.R."/>
            <person name="Vardi A."/>
            <person name="von Dassow P."/>
            <person name="Vyverman W."/>
            <person name="Willis A."/>
            <person name="Wyrwicz L.S."/>
            <person name="Rokhsar D.S."/>
            <person name="Weissenbach J."/>
            <person name="Armbrust E.V."/>
            <person name="Green B.R."/>
            <person name="Van de Peer Y."/>
            <person name="Grigoriev I.V."/>
        </authorList>
    </citation>
    <scope>NUCLEOTIDE SEQUENCE [LARGE SCALE GENOMIC DNA]</scope>
    <source>
        <strain evidence="8 9">CCMP1335</strain>
    </source>
</reference>
<evidence type="ECO:0000256" key="5">
    <source>
        <dbReference type="ARBA" id="ARBA00023136"/>
    </source>
</evidence>
<dbReference type="KEGG" id="tps:THAPS_6930"/>
<comment type="subcellular location">
    <subcellularLocation>
        <location evidence="1">Membrane</location>
        <topology evidence="1">Multi-pass membrane protein</topology>
    </subcellularLocation>
</comment>
<feature type="compositionally biased region" description="Polar residues" evidence="6">
    <location>
        <begin position="1"/>
        <end position="18"/>
    </location>
</feature>
<dbReference type="GO" id="GO:0022857">
    <property type="term" value="F:transmembrane transporter activity"/>
    <property type="evidence" value="ECO:0007669"/>
    <property type="project" value="InterPro"/>
</dbReference>
<evidence type="ECO:0000256" key="7">
    <source>
        <dbReference type="SAM" id="Phobius"/>
    </source>
</evidence>
<dbReference type="PANTHER" id="PTHR23504">
    <property type="entry name" value="MAJOR FACILITATOR SUPERFAMILY DOMAIN-CONTAINING PROTEIN 10"/>
    <property type="match status" value="1"/>
</dbReference>
<keyword evidence="2" id="KW-0813">Transport</keyword>
<evidence type="ECO:0000256" key="1">
    <source>
        <dbReference type="ARBA" id="ARBA00004141"/>
    </source>
</evidence>
<keyword evidence="5 7" id="KW-0472">Membrane</keyword>
<proteinExistence type="predicted"/>
<dbReference type="HOGENOM" id="CLU_387112_0_0_1"/>
<feature type="transmembrane region" description="Helical" evidence="7">
    <location>
        <begin position="166"/>
        <end position="190"/>
    </location>
</feature>
<feature type="transmembrane region" description="Helical" evidence="7">
    <location>
        <begin position="231"/>
        <end position="248"/>
    </location>
</feature>
<feature type="transmembrane region" description="Helical" evidence="7">
    <location>
        <begin position="144"/>
        <end position="160"/>
    </location>
</feature>
<feature type="transmembrane region" description="Helical" evidence="7">
    <location>
        <begin position="355"/>
        <end position="374"/>
    </location>
</feature>
<evidence type="ECO:0000256" key="3">
    <source>
        <dbReference type="ARBA" id="ARBA00022692"/>
    </source>
</evidence>
<dbReference type="InParanoid" id="B5YMW0"/>
<evidence type="ECO:0000256" key="6">
    <source>
        <dbReference type="SAM" id="MobiDB-lite"/>
    </source>
</evidence>
<dbReference type="OMA" id="YFLPMCT"/>
<reference evidence="8 9" key="1">
    <citation type="journal article" date="2004" name="Science">
        <title>The genome of the diatom Thalassiosira pseudonana: ecology, evolution, and metabolism.</title>
        <authorList>
            <person name="Armbrust E.V."/>
            <person name="Berges J.A."/>
            <person name="Bowler C."/>
            <person name="Green B.R."/>
            <person name="Martinez D."/>
            <person name="Putnam N.H."/>
            <person name="Zhou S."/>
            <person name="Allen A.E."/>
            <person name="Apt K.E."/>
            <person name="Bechner M."/>
            <person name="Brzezinski M.A."/>
            <person name="Chaal B.K."/>
            <person name="Chiovitti A."/>
            <person name="Davis A.K."/>
            <person name="Demarest M.S."/>
            <person name="Detter J.C."/>
            <person name="Glavina T."/>
            <person name="Goodstein D."/>
            <person name="Hadi M.Z."/>
            <person name="Hellsten U."/>
            <person name="Hildebrand M."/>
            <person name="Jenkins B.D."/>
            <person name="Jurka J."/>
            <person name="Kapitonov V.V."/>
            <person name="Kroger N."/>
            <person name="Lau W.W."/>
            <person name="Lane T.W."/>
            <person name="Larimer F.W."/>
            <person name="Lippmeier J.C."/>
            <person name="Lucas S."/>
            <person name="Medina M."/>
            <person name="Montsant A."/>
            <person name="Obornik M."/>
            <person name="Parker M.S."/>
            <person name="Palenik B."/>
            <person name="Pazour G.J."/>
            <person name="Richardson P.M."/>
            <person name="Rynearson T.A."/>
            <person name="Saito M.A."/>
            <person name="Schwartz D.C."/>
            <person name="Thamatrakoln K."/>
            <person name="Valentin K."/>
            <person name="Vardi A."/>
            <person name="Wilkerson F.P."/>
            <person name="Rokhsar D.S."/>
        </authorList>
    </citation>
    <scope>NUCLEOTIDE SEQUENCE [LARGE SCALE GENOMIC DNA]</scope>
    <source>
        <strain evidence="8 9">CCMP1335</strain>
    </source>
</reference>
<feature type="region of interest" description="Disordered" evidence="6">
    <location>
        <begin position="1"/>
        <end position="43"/>
    </location>
</feature>
<evidence type="ECO:0000256" key="4">
    <source>
        <dbReference type="ARBA" id="ARBA00022989"/>
    </source>
</evidence>
<dbReference type="EMBL" id="CP001160">
    <property type="protein sequence ID" value="ACI64879.1"/>
    <property type="molecule type" value="Genomic_DNA"/>
</dbReference>
<keyword evidence="3 7" id="KW-0812">Transmembrane</keyword>
<evidence type="ECO:0000256" key="2">
    <source>
        <dbReference type="ARBA" id="ARBA00022448"/>
    </source>
</evidence>
<feature type="transmembrane region" description="Helical" evidence="7">
    <location>
        <begin position="386"/>
        <end position="410"/>
    </location>
</feature>
<protein>
    <submittedName>
        <fullName evidence="8">Uncharacterized protein</fullName>
    </submittedName>
</protein>
<feature type="transmembrane region" description="Helical" evidence="7">
    <location>
        <begin position="254"/>
        <end position="275"/>
    </location>
</feature>
<dbReference type="Gene3D" id="1.20.1250.20">
    <property type="entry name" value="MFS general substrate transporter like domains"/>
    <property type="match status" value="1"/>
</dbReference>
<keyword evidence="9" id="KW-1185">Reference proteome</keyword>
<gene>
    <name evidence="8" type="ORF">THAPS_6930</name>
</gene>
<keyword evidence="4 7" id="KW-1133">Transmembrane helix</keyword>
<dbReference type="RefSeq" id="XP_002296162.1">
    <property type="nucleotide sequence ID" value="XM_002296126.1"/>
</dbReference>
<dbReference type="SUPFAM" id="SSF103473">
    <property type="entry name" value="MFS general substrate transporter"/>
    <property type="match status" value="1"/>
</dbReference>
<feature type="transmembrane region" description="Helical" evidence="7">
    <location>
        <begin position="417"/>
        <end position="435"/>
    </location>
</feature>
<dbReference type="eggNOG" id="ENOG502T6U1">
    <property type="taxonomic scope" value="Eukaryota"/>
</dbReference>
<organism evidence="8 9">
    <name type="scientific">Thalassiosira pseudonana</name>
    <name type="common">Marine diatom</name>
    <name type="synonym">Cyclotella nana</name>
    <dbReference type="NCBI Taxonomy" id="35128"/>
    <lineage>
        <taxon>Eukaryota</taxon>
        <taxon>Sar</taxon>
        <taxon>Stramenopiles</taxon>
        <taxon>Ochrophyta</taxon>
        <taxon>Bacillariophyta</taxon>
        <taxon>Coscinodiscophyceae</taxon>
        <taxon>Thalassiosirophycidae</taxon>
        <taxon>Thalassiosirales</taxon>
        <taxon>Thalassiosiraceae</taxon>
        <taxon>Thalassiosira</taxon>
    </lineage>
</organism>
<dbReference type="Proteomes" id="UP000001449">
    <property type="component" value="Chromosome 7"/>
</dbReference>
<evidence type="ECO:0000313" key="8">
    <source>
        <dbReference type="EMBL" id="ACI64879.1"/>
    </source>
</evidence>
<dbReference type="PANTHER" id="PTHR23504:SF15">
    <property type="entry name" value="MAJOR FACILITATOR SUPERFAMILY (MFS) PROFILE DOMAIN-CONTAINING PROTEIN"/>
    <property type="match status" value="1"/>
</dbReference>
<dbReference type="AlphaFoldDB" id="B5YMW0"/>
<evidence type="ECO:0000313" key="9">
    <source>
        <dbReference type="Proteomes" id="UP000001449"/>
    </source>
</evidence>
<feature type="transmembrane region" description="Helical" evidence="7">
    <location>
        <begin position="473"/>
        <end position="497"/>
    </location>
</feature>
<dbReference type="PaxDb" id="35128-Thaps6930"/>
<dbReference type="GO" id="GO:0016020">
    <property type="term" value="C:membrane"/>
    <property type="evidence" value="ECO:0007669"/>
    <property type="project" value="UniProtKB-SubCell"/>
</dbReference>
<sequence>MSGQDEGTVELTTSNTSAEVRDDGTHSSVAVDQESSANPSDDAALTKTIIKRGSIRGSITELFSDKYEKWKNRSYVVPQYMKLMLNPNFAIMCTPGASEDSFDNTEPFGFNSATYFLPMCTLIGVAFASTFIGTWSDRVGRKRVLLILAWVSAAGSIIKYFTKNTFWGFCASNFAFGFFLGNLPVGMAYIGDIESRKKKKDEMLGVLGTSIDLFVLNSLIRAISNIAMKSAALYVGTLGGGIIAVLMNDTGLFSPLWVGAGLMVISAVTAHAYMIEAGDKRIDANVDEKIELKGYDEEAEDVKRPEAIDRKTMWNIVGGALLDNIGSTGLFPLCLSSLALEQYYVQYVAAEEEPIMTITAYQGISVCVALLVVPSTRMTPFVFNRIGVAGTCVFGNSCTAGVTGLLLLIGNMPASEAAFGAFVFVLYAGFPFTVFSQLTTGPMLDVITPADKIGYIQGLNNSSMNLGMAISPWVFGLLAVPIGIGFSILAALANAPLMWHKQLNKQMPTPHTAKHRLKGEDKDLIRQILDGEYVDPELMFKMNRDRSVSVKPSLVPRVKTYDEDKMHLEELKKEASATFKFRMELYDRVLAGLESAREDPDNCEFTKSELVSMLNATKNMDKEIVHQAQRDLGLRMGQYLEQNGYNPHLMSVMMKQMFIASFPPLSSDPEFTEENVEEYLLKGRRVMSRYVDQEVDVRSSVTKMLGTFPPIFYS</sequence>
<accession>B5YMW0</accession>
<name>B5YMW0_THAPS</name>
<feature type="transmembrane region" description="Helical" evidence="7">
    <location>
        <begin position="113"/>
        <end position="132"/>
    </location>
</feature>
<dbReference type="Pfam" id="PF07690">
    <property type="entry name" value="MFS_1"/>
    <property type="match status" value="1"/>
</dbReference>
<dbReference type="InterPro" id="IPR011701">
    <property type="entry name" value="MFS"/>
</dbReference>
<dbReference type="InterPro" id="IPR036259">
    <property type="entry name" value="MFS_trans_sf"/>
</dbReference>
<dbReference type="GeneID" id="7449227"/>
<feature type="compositionally biased region" description="Polar residues" evidence="6">
    <location>
        <begin position="26"/>
        <end position="39"/>
    </location>
</feature>